<dbReference type="PROSITE" id="PS50835">
    <property type="entry name" value="IG_LIKE"/>
    <property type="match status" value="8"/>
</dbReference>
<feature type="domain" description="Ig-like" evidence="8">
    <location>
        <begin position="694"/>
        <end position="776"/>
    </location>
</feature>
<dbReference type="GO" id="GO:0005911">
    <property type="term" value="C:cell-cell junction"/>
    <property type="evidence" value="ECO:0007669"/>
    <property type="project" value="TreeGrafter"/>
</dbReference>
<dbReference type="RefSeq" id="XP_024084205.1">
    <property type="nucleotide sequence ID" value="XM_024228437.1"/>
</dbReference>
<evidence type="ECO:0000259" key="8">
    <source>
        <dbReference type="PROSITE" id="PS50835"/>
    </source>
</evidence>
<dbReference type="InterPro" id="IPR003598">
    <property type="entry name" value="Ig_sub2"/>
</dbReference>
<evidence type="ECO:0000313" key="9">
    <source>
        <dbReference type="EnsemblMetazoa" id="XP_024084205.1"/>
    </source>
</evidence>
<dbReference type="OMA" id="LRMICDI"/>
<feature type="region of interest" description="Disordered" evidence="6">
    <location>
        <begin position="965"/>
        <end position="984"/>
    </location>
</feature>
<feature type="region of interest" description="Disordered" evidence="6">
    <location>
        <begin position="1021"/>
        <end position="1118"/>
    </location>
</feature>
<dbReference type="PANTHER" id="PTHR11640:SF31">
    <property type="entry name" value="IRREGULAR CHIASM C-ROUGHEST PROTEIN-RELATED"/>
    <property type="match status" value="1"/>
</dbReference>
<feature type="compositionally biased region" description="Basic and acidic residues" evidence="6">
    <location>
        <begin position="1172"/>
        <end position="1188"/>
    </location>
</feature>
<dbReference type="InterPro" id="IPR007110">
    <property type="entry name" value="Ig-like_dom"/>
</dbReference>
<feature type="compositionally biased region" description="Low complexity" evidence="6">
    <location>
        <begin position="925"/>
        <end position="945"/>
    </location>
</feature>
<name>A0A8I6SKW8_CIMLE</name>
<feature type="region of interest" description="Disordered" evidence="6">
    <location>
        <begin position="1142"/>
        <end position="1343"/>
    </location>
</feature>
<dbReference type="EnsemblMetazoa" id="XM_024228437.1">
    <property type="protein sequence ID" value="XP_024084205.1"/>
    <property type="gene ID" value="LOC106665823"/>
</dbReference>
<feature type="domain" description="Ig-like" evidence="8">
    <location>
        <begin position="169"/>
        <end position="281"/>
    </location>
</feature>
<sequence>MMMSKLEYEANKTQLFLLINKVELEDEGMYQCEINYIIESINEDCNYDAQFINFTTLIKPEFITIEGDGKEITNGSKIGPLTEDDEITLTCSSGGAKPIPTIQWYNGTTLLEGECEEEKTDGLIGTNTNKVKIRVSRGDLGIDYQCRALHPTIAGYISKEFQFEVNVRPNNLEMSPVNYPIIKGNKVHLTCTVKGARPAANITWYNGTTALQETESEVKMLIDRKPYTKKIANGDNTFDTVSQLVFIATRFENEQSLSCEASNEIMRSRHEGNMRETTTLEVMYPPIVTVAPENITVNETTDILIFCQYEANPSTLVSVKWMRDEEEVILEPDHYQGGTTEHTALLIKNSTRYDIGSYTCILANEIGAMPSHNSVNVSVYFKPIVNVSLSPPSPVTEVDNLNITLTCNVIAGNPDTLKAVRWYLNGQLLKELPDCSDSTFCNLDPSMMLLEEVGRNFHGNYSCIGMNDAGWGPISPEAELAVYYPPSAVTLKYTPSSVVKRGSMTLMCSVGDLGRPANTTYRWMRGAHIVFDVTTANWTIDPVTLETQSNFTCAAVNLGGESESATVFVNVFAPPTFIERLPLYYGALMTSQSISITCRVECYPVCSITWQKNGQRLETGSRSRYYVISKVEPPDTRTNDFQSVKSTLIWNMTAWPGGVLDRMTDNANYSCESTGNAVGSGVKSTMFFGVEYPPENMTVSNSIVNVTEGNIPEKILCSAKAYPEATYQWRREGENEVVMKGNALIVNHAVLRRNAGNYTCEAQNRHGNNTKTIFINVLYRPECGITKKEVEGKLVLICQALANPAEVDFTWKIKNENETIEDNIEKNGLQSLLTLETRVESFRTYLCFANNSVGMSIPCEMDVTGSISWWGKLEKENLMILIAIIAGIILMVIIICIIIIIVCRRKRAADKYNIPVELEDRENPEGSCTNNNNNNPGGASTPTNGHVSKWPMRPGVLVHVNNNHSLLSSAPSGRSPNESQASRTSRIKAMFSQDPNTQHFPGVFQSKSGVVTFKRLDSSSENNTLVRQQKKPDITGPNPSSNKDINSSHSNALLPPDPDKAFYENLPFHNIQNPPNKASRPPSRISSGYGSARSQKALRPARKFLTVRPLGTKPRNWPQFRSLRISKAKNSLPVPAPRVFFPKKPPINHSYQNVPPPKDLIAGSSESPAEPKPSEPKETENPTKENAKDTSCPRIVLAKEKSVNSKKDVHKSVPPHNDIQQNTKDTQNEEEKDNKIRSNDAKESKENLTPINKTPDRTEERIAYGENGGRHHSHGRSSTGGRTKRKQHRRSEMECPRYRPGSAPGSPPSNRYLPPDNPPLPQLVYQAPPRSHHTEYSHPRNKTDYTFIKFHDVGQEIDV</sequence>
<feature type="domain" description="Ig-like" evidence="8">
    <location>
        <begin position="575"/>
        <end position="687"/>
    </location>
</feature>
<accession>A0A8I6SKW8</accession>
<keyword evidence="7" id="KW-0812">Transmembrane</keyword>
<comment type="subcellular location">
    <subcellularLocation>
        <location evidence="1">Membrane</location>
        <topology evidence="1">Single-pass type I membrane protein</topology>
    </subcellularLocation>
</comment>
<feature type="compositionally biased region" description="Polar residues" evidence="6">
    <location>
        <begin position="1037"/>
        <end position="1051"/>
    </location>
</feature>
<feature type="domain" description="Ig-like" evidence="8">
    <location>
        <begin position="286"/>
        <end position="378"/>
    </location>
</feature>
<evidence type="ECO:0000256" key="1">
    <source>
        <dbReference type="ARBA" id="ARBA00004479"/>
    </source>
</evidence>
<keyword evidence="2 7" id="KW-0472">Membrane</keyword>
<feature type="compositionally biased region" description="Basic and acidic residues" evidence="6">
    <location>
        <begin position="1226"/>
        <end position="1246"/>
    </location>
</feature>
<keyword evidence="7" id="KW-1133">Transmembrane helix</keyword>
<feature type="domain" description="Ig-like" evidence="8">
    <location>
        <begin position="60"/>
        <end position="162"/>
    </location>
</feature>
<dbReference type="SMART" id="SM00409">
    <property type="entry name" value="IG"/>
    <property type="match status" value="6"/>
</dbReference>
<keyword evidence="4" id="KW-0325">Glycoprotein</keyword>
<dbReference type="Gene3D" id="2.60.40.10">
    <property type="entry name" value="Immunoglobulins"/>
    <property type="match status" value="8"/>
</dbReference>
<feature type="compositionally biased region" description="Basic and acidic residues" evidence="6">
    <location>
        <begin position="1332"/>
        <end position="1343"/>
    </location>
</feature>
<evidence type="ECO:0000256" key="5">
    <source>
        <dbReference type="ARBA" id="ARBA00023319"/>
    </source>
</evidence>
<dbReference type="Pfam" id="PF08205">
    <property type="entry name" value="C2-set_2"/>
    <property type="match status" value="2"/>
</dbReference>
<reference evidence="9" key="1">
    <citation type="submission" date="2022-01" db="UniProtKB">
        <authorList>
            <consortium name="EnsemblMetazoa"/>
        </authorList>
    </citation>
    <scope>IDENTIFICATION</scope>
</reference>
<feature type="region of interest" description="Disordered" evidence="6">
    <location>
        <begin position="920"/>
        <end position="951"/>
    </location>
</feature>
<dbReference type="InterPro" id="IPR013783">
    <property type="entry name" value="Ig-like_fold"/>
</dbReference>
<dbReference type="KEGG" id="clec:106665823"/>
<dbReference type="InterPro" id="IPR003599">
    <property type="entry name" value="Ig_sub"/>
</dbReference>
<dbReference type="OrthoDB" id="6106100at2759"/>
<keyword evidence="10" id="KW-1185">Reference proteome</keyword>
<dbReference type="GO" id="GO:0098609">
    <property type="term" value="P:cell-cell adhesion"/>
    <property type="evidence" value="ECO:0007669"/>
    <property type="project" value="TreeGrafter"/>
</dbReference>
<dbReference type="SUPFAM" id="SSF48726">
    <property type="entry name" value="Immunoglobulin"/>
    <property type="match status" value="7"/>
</dbReference>
<dbReference type="Pfam" id="PF13927">
    <property type="entry name" value="Ig_3"/>
    <property type="match status" value="2"/>
</dbReference>
<dbReference type="GO" id="GO:0050839">
    <property type="term" value="F:cell adhesion molecule binding"/>
    <property type="evidence" value="ECO:0007669"/>
    <property type="project" value="TreeGrafter"/>
</dbReference>
<feature type="domain" description="Ig-like" evidence="8">
    <location>
        <begin position="781"/>
        <end position="864"/>
    </location>
</feature>
<feature type="compositionally biased region" description="Basic and acidic residues" evidence="6">
    <location>
        <begin position="1197"/>
        <end position="1211"/>
    </location>
</feature>
<protein>
    <recommendedName>
        <fullName evidence="8">Ig-like domain-containing protein</fullName>
    </recommendedName>
</protein>
<dbReference type="Proteomes" id="UP000494040">
    <property type="component" value="Unassembled WGS sequence"/>
</dbReference>
<dbReference type="PANTHER" id="PTHR11640">
    <property type="entry name" value="NEPHRIN"/>
    <property type="match status" value="1"/>
</dbReference>
<evidence type="ECO:0000256" key="6">
    <source>
        <dbReference type="SAM" id="MobiDB-lite"/>
    </source>
</evidence>
<feature type="domain" description="Ig-like" evidence="8">
    <location>
        <begin position="383"/>
        <end position="481"/>
    </location>
</feature>
<dbReference type="GeneID" id="106665823"/>
<feature type="compositionally biased region" description="Polar residues" evidence="6">
    <location>
        <begin position="1084"/>
        <end position="1094"/>
    </location>
</feature>
<evidence type="ECO:0000256" key="3">
    <source>
        <dbReference type="ARBA" id="ARBA00023157"/>
    </source>
</evidence>
<keyword evidence="5" id="KW-0393">Immunoglobulin domain</keyword>
<proteinExistence type="predicted"/>
<dbReference type="SMART" id="SM00408">
    <property type="entry name" value="IGc2"/>
    <property type="match status" value="6"/>
</dbReference>
<evidence type="ECO:0000256" key="2">
    <source>
        <dbReference type="ARBA" id="ARBA00023136"/>
    </source>
</evidence>
<feature type="transmembrane region" description="Helical" evidence="7">
    <location>
        <begin position="878"/>
        <end position="903"/>
    </location>
</feature>
<feature type="compositionally biased region" description="Basic and acidic residues" evidence="6">
    <location>
        <begin position="1254"/>
        <end position="1263"/>
    </location>
</feature>
<dbReference type="InterPro" id="IPR013162">
    <property type="entry name" value="CD80_C2-set"/>
</dbReference>
<feature type="domain" description="Ig-like" evidence="8">
    <location>
        <begin position="486"/>
        <end position="570"/>
    </location>
</feature>
<dbReference type="GO" id="GO:0005886">
    <property type="term" value="C:plasma membrane"/>
    <property type="evidence" value="ECO:0007669"/>
    <property type="project" value="TreeGrafter"/>
</dbReference>
<dbReference type="InterPro" id="IPR051275">
    <property type="entry name" value="Cell_adhesion_signaling"/>
</dbReference>
<evidence type="ECO:0000313" key="10">
    <source>
        <dbReference type="Proteomes" id="UP000494040"/>
    </source>
</evidence>
<dbReference type="InterPro" id="IPR036179">
    <property type="entry name" value="Ig-like_dom_sf"/>
</dbReference>
<keyword evidence="3" id="KW-1015">Disulfide bond</keyword>
<evidence type="ECO:0000256" key="7">
    <source>
        <dbReference type="SAM" id="Phobius"/>
    </source>
</evidence>
<evidence type="ECO:0000256" key="4">
    <source>
        <dbReference type="ARBA" id="ARBA00023180"/>
    </source>
</evidence>
<organism evidence="9 10">
    <name type="scientific">Cimex lectularius</name>
    <name type="common">Bed bug</name>
    <name type="synonym">Acanthia lectularia</name>
    <dbReference type="NCBI Taxonomy" id="79782"/>
    <lineage>
        <taxon>Eukaryota</taxon>
        <taxon>Metazoa</taxon>
        <taxon>Ecdysozoa</taxon>
        <taxon>Arthropoda</taxon>
        <taxon>Hexapoda</taxon>
        <taxon>Insecta</taxon>
        <taxon>Pterygota</taxon>
        <taxon>Neoptera</taxon>
        <taxon>Paraneoptera</taxon>
        <taxon>Hemiptera</taxon>
        <taxon>Heteroptera</taxon>
        <taxon>Panheteroptera</taxon>
        <taxon>Cimicomorpha</taxon>
        <taxon>Cimicidae</taxon>
        <taxon>Cimex</taxon>
    </lineage>
</organism>